<dbReference type="SUPFAM" id="SSF88697">
    <property type="entry name" value="PUA domain-like"/>
    <property type="match status" value="1"/>
</dbReference>
<evidence type="ECO:0000256" key="4">
    <source>
        <dbReference type="ARBA" id="ARBA00022679"/>
    </source>
</evidence>
<evidence type="ECO:0000256" key="6">
    <source>
        <dbReference type="ARBA" id="ARBA00022777"/>
    </source>
</evidence>
<dbReference type="CDD" id="cd04242">
    <property type="entry name" value="AAK_G5K_ProB"/>
    <property type="match status" value="1"/>
</dbReference>
<comment type="subcellular location">
    <subcellularLocation>
        <location evidence="8">Cytoplasm</location>
    </subcellularLocation>
</comment>
<evidence type="ECO:0000256" key="8">
    <source>
        <dbReference type="HAMAP-Rule" id="MF_00456"/>
    </source>
</evidence>
<keyword evidence="7 8" id="KW-0067">ATP-binding</keyword>
<comment type="pathway">
    <text evidence="8">Amino-acid biosynthesis; L-proline biosynthesis; L-glutamate 5-semialdehyde from L-glutamate: step 1/2.</text>
</comment>
<dbReference type="NCBIfam" id="TIGR01027">
    <property type="entry name" value="proB"/>
    <property type="match status" value="1"/>
</dbReference>
<feature type="binding site" evidence="8">
    <location>
        <position position="6"/>
    </location>
    <ligand>
        <name>ATP</name>
        <dbReference type="ChEBI" id="CHEBI:30616"/>
    </ligand>
</feature>
<keyword evidence="1 8" id="KW-0963">Cytoplasm</keyword>
<dbReference type="Proteomes" id="UP000885792">
    <property type="component" value="Unassembled WGS sequence"/>
</dbReference>
<feature type="binding site" evidence="8">
    <location>
        <position position="147"/>
    </location>
    <ligand>
        <name>substrate</name>
    </ligand>
</feature>
<dbReference type="EC" id="2.7.2.11" evidence="8"/>
<evidence type="ECO:0000313" key="10">
    <source>
        <dbReference type="EMBL" id="HHJ64746.1"/>
    </source>
</evidence>
<dbReference type="Pfam" id="PF00696">
    <property type="entry name" value="AA_kinase"/>
    <property type="match status" value="1"/>
</dbReference>
<dbReference type="Gene3D" id="3.40.1160.10">
    <property type="entry name" value="Acetylglutamate kinase-like"/>
    <property type="match status" value="1"/>
</dbReference>
<dbReference type="PRINTS" id="PR00474">
    <property type="entry name" value="GLU5KINASE"/>
</dbReference>
<dbReference type="AlphaFoldDB" id="A0A7C5L833"/>
<dbReference type="InterPro" id="IPR011529">
    <property type="entry name" value="Glu_5kinase"/>
</dbReference>
<evidence type="ECO:0000259" key="9">
    <source>
        <dbReference type="SMART" id="SM00359"/>
    </source>
</evidence>
<comment type="caution">
    <text evidence="8">Lacks conserved residue(s) required for the propagation of feature annotation.</text>
</comment>
<dbReference type="GO" id="GO:0005829">
    <property type="term" value="C:cytosol"/>
    <property type="evidence" value="ECO:0007669"/>
    <property type="project" value="TreeGrafter"/>
</dbReference>
<dbReference type="FunFam" id="2.30.130.10:FF:000007">
    <property type="entry name" value="Glutamate 5-kinase"/>
    <property type="match status" value="1"/>
</dbReference>
<dbReference type="UniPathway" id="UPA00098">
    <property type="reaction ID" value="UER00359"/>
</dbReference>
<dbReference type="Gene3D" id="2.30.130.10">
    <property type="entry name" value="PUA domain"/>
    <property type="match status" value="1"/>
</dbReference>
<reference evidence="10" key="1">
    <citation type="journal article" date="2020" name="mSystems">
        <title>Genome- and Community-Level Interaction Insights into Carbon Utilization and Element Cycling Functions of Hydrothermarchaeota in Hydrothermal Sediment.</title>
        <authorList>
            <person name="Zhou Z."/>
            <person name="Liu Y."/>
            <person name="Xu W."/>
            <person name="Pan J."/>
            <person name="Luo Z.H."/>
            <person name="Li M."/>
        </authorList>
    </citation>
    <scope>NUCLEOTIDE SEQUENCE [LARGE SCALE GENOMIC DNA]</scope>
    <source>
        <strain evidence="10">HyVt-501</strain>
    </source>
</reference>
<dbReference type="PIRSF" id="PIRSF000729">
    <property type="entry name" value="GK"/>
    <property type="match status" value="1"/>
</dbReference>
<keyword evidence="4 8" id="KW-0808">Transferase</keyword>
<keyword evidence="2 8" id="KW-0028">Amino-acid biosynthesis</keyword>
<dbReference type="InterPro" id="IPR001057">
    <property type="entry name" value="Glu/AcGlu_kinase"/>
</dbReference>
<evidence type="ECO:0000256" key="3">
    <source>
        <dbReference type="ARBA" id="ARBA00022650"/>
    </source>
</evidence>
<dbReference type="SMART" id="SM00359">
    <property type="entry name" value="PUA"/>
    <property type="match status" value="1"/>
</dbReference>
<gene>
    <name evidence="8 10" type="primary">proB</name>
    <name evidence="10" type="ORF">ENJ61_07555</name>
</gene>
<dbReference type="InterPro" id="IPR001048">
    <property type="entry name" value="Asp/Glu/Uridylate_kinase"/>
</dbReference>
<comment type="catalytic activity">
    <reaction evidence="8">
        <text>L-glutamate + ATP = L-glutamyl 5-phosphate + ADP</text>
        <dbReference type="Rhea" id="RHEA:14877"/>
        <dbReference type="ChEBI" id="CHEBI:29985"/>
        <dbReference type="ChEBI" id="CHEBI:30616"/>
        <dbReference type="ChEBI" id="CHEBI:58274"/>
        <dbReference type="ChEBI" id="CHEBI:456216"/>
        <dbReference type="EC" id="2.7.2.11"/>
    </reaction>
</comment>
<keyword evidence="3 8" id="KW-0641">Proline biosynthesis</keyword>
<proteinExistence type="inferred from homology"/>
<dbReference type="Pfam" id="PF01472">
    <property type="entry name" value="PUA"/>
    <property type="match status" value="1"/>
</dbReference>
<name>A0A7C5L833_AQUAO</name>
<evidence type="ECO:0000256" key="7">
    <source>
        <dbReference type="ARBA" id="ARBA00022840"/>
    </source>
</evidence>
<feature type="domain" description="PUA" evidence="9">
    <location>
        <begin position="266"/>
        <end position="340"/>
    </location>
</feature>
<dbReference type="PANTHER" id="PTHR43654:SF1">
    <property type="entry name" value="ISOPENTENYL PHOSPHATE KINASE"/>
    <property type="match status" value="1"/>
</dbReference>
<dbReference type="HAMAP" id="MF_00456">
    <property type="entry name" value="ProB"/>
    <property type="match status" value="1"/>
</dbReference>
<feature type="binding site" evidence="8">
    <location>
        <position position="46"/>
    </location>
    <ligand>
        <name>substrate</name>
    </ligand>
</feature>
<organism evidence="10">
    <name type="scientific">Aquifex aeolicus</name>
    <dbReference type="NCBI Taxonomy" id="63363"/>
    <lineage>
        <taxon>Bacteria</taxon>
        <taxon>Pseudomonadati</taxon>
        <taxon>Aquificota</taxon>
        <taxon>Aquificia</taxon>
        <taxon>Aquificales</taxon>
        <taxon>Aquificaceae</taxon>
        <taxon>Aquifex</taxon>
    </lineage>
</organism>
<dbReference type="InterPro" id="IPR005715">
    <property type="entry name" value="Glu_5kinase/COase_Synthase"/>
</dbReference>
<accession>A0A7C5L833</accession>
<dbReference type="CDD" id="cd21157">
    <property type="entry name" value="PUA_G5K"/>
    <property type="match status" value="1"/>
</dbReference>
<dbReference type="PROSITE" id="PS50890">
    <property type="entry name" value="PUA"/>
    <property type="match status" value="1"/>
</dbReference>
<evidence type="ECO:0000256" key="1">
    <source>
        <dbReference type="ARBA" id="ARBA00022490"/>
    </source>
</evidence>
<feature type="binding site" evidence="8">
    <location>
        <begin position="202"/>
        <end position="208"/>
    </location>
    <ligand>
        <name>ATP</name>
        <dbReference type="ChEBI" id="CHEBI:30616"/>
    </ligand>
</feature>
<dbReference type="GO" id="GO:0055129">
    <property type="term" value="P:L-proline biosynthetic process"/>
    <property type="evidence" value="ECO:0007669"/>
    <property type="project" value="UniProtKB-UniRule"/>
</dbReference>
<dbReference type="InterPro" id="IPR002478">
    <property type="entry name" value="PUA"/>
</dbReference>
<dbReference type="InterPro" id="IPR019797">
    <property type="entry name" value="Glutamate_5-kinase_CS"/>
</dbReference>
<evidence type="ECO:0000256" key="2">
    <source>
        <dbReference type="ARBA" id="ARBA00022605"/>
    </source>
</evidence>
<evidence type="ECO:0000256" key="5">
    <source>
        <dbReference type="ARBA" id="ARBA00022741"/>
    </source>
</evidence>
<dbReference type="InterPro" id="IPR036974">
    <property type="entry name" value="PUA_sf"/>
</dbReference>
<dbReference type="PANTHER" id="PTHR43654">
    <property type="entry name" value="GLUTAMATE 5-KINASE"/>
    <property type="match status" value="1"/>
</dbReference>
<dbReference type="InterPro" id="IPR015947">
    <property type="entry name" value="PUA-like_sf"/>
</dbReference>
<dbReference type="SUPFAM" id="SSF53633">
    <property type="entry name" value="Carbamate kinase-like"/>
    <property type="match status" value="1"/>
</dbReference>
<comment type="similarity">
    <text evidence="8">Belongs to the glutamate 5-kinase family.</text>
</comment>
<dbReference type="InterPro" id="IPR036393">
    <property type="entry name" value="AceGlu_kinase-like_sf"/>
</dbReference>
<dbReference type="InterPro" id="IPR041739">
    <property type="entry name" value="G5K_ProB"/>
</dbReference>
<sequence>MRIVFKIGSSLLRTEEGDMDIRFLAKLAESLKALRSLGDEVLVVSSGAVFCGARKIGLESRPRDLTLRQALAGIGQAYLMHVYDTVFSNYGLTVAQILLTADVFKKGNEDRLRNAQNTLEKLLEMGVVPVINENDTVAVSELIFGDNDFLSVYVSYATGADLLIMLSSSGGLLNDRGEILHEVTDLESAFGYVRGAGTEFGSGGMRSKLEATRLALSIGIPVIITGKEDDFVALRSMKTRGTLFKPVQRRVRRKLRSIALVEEPKGVVYVDAGAVEALRKGRSLLPAGVTGVEGSFQRGDVVSVAGPEGLVVGKGKVNFSSEEIERIKGMKGYQVKELLGTSRDEVIHRDNLVLFQ</sequence>
<keyword evidence="6 8" id="KW-0418">Kinase</keyword>
<dbReference type="FunFam" id="3.40.1160.10:FF:000006">
    <property type="entry name" value="Glutamate 5-kinase"/>
    <property type="match status" value="1"/>
</dbReference>
<dbReference type="EMBL" id="DRNB01000276">
    <property type="protein sequence ID" value="HHJ64746.1"/>
    <property type="molecule type" value="Genomic_DNA"/>
</dbReference>
<feature type="binding site" evidence="8">
    <location>
        <position position="135"/>
    </location>
    <ligand>
        <name>substrate</name>
    </ligand>
</feature>
<dbReference type="GO" id="GO:0005524">
    <property type="term" value="F:ATP binding"/>
    <property type="evidence" value="ECO:0007669"/>
    <property type="project" value="UniProtKB-KW"/>
</dbReference>
<dbReference type="GO" id="GO:0003723">
    <property type="term" value="F:RNA binding"/>
    <property type="evidence" value="ECO:0007669"/>
    <property type="project" value="InterPro"/>
</dbReference>
<dbReference type="GO" id="GO:0004349">
    <property type="term" value="F:glutamate 5-kinase activity"/>
    <property type="evidence" value="ECO:0007669"/>
    <property type="project" value="UniProtKB-UniRule"/>
</dbReference>
<comment type="caution">
    <text evidence="10">The sequence shown here is derived from an EMBL/GenBank/DDBJ whole genome shotgun (WGS) entry which is preliminary data.</text>
</comment>
<keyword evidence="5 8" id="KW-0547">Nucleotide-binding</keyword>
<dbReference type="PROSITE" id="PS00902">
    <property type="entry name" value="GLUTAMATE_5_KINASE"/>
    <property type="match status" value="1"/>
</dbReference>
<protein>
    <recommendedName>
        <fullName evidence="8">Glutamate 5-kinase</fullName>
        <ecNumber evidence="8">2.7.2.11</ecNumber>
    </recommendedName>
    <alternativeName>
        <fullName evidence="8">Gamma-glutamyl kinase</fullName>
        <shortName evidence="8">GK</shortName>
    </alternativeName>
</protein>
<comment type="function">
    <text evidence="8">Catalyzes the transfer of a phosphate group to glutamate to form L-glutamate 5-phosphate.</text>
</comment>